<reference evidence="1 2" key="1">
    <citation type="submission" date="2018-06" db="EMBL/GenBank/DDBJ databases">
        <title>Natronomonas sp. F16-60 a new haloarchaeon isolated from a solar saltern of Isla Cristina, Huelva, Spain.</title>
        <authorList>
            <person name="Duran-Viseras A."/>
            <person name="Sanchez-Porro C."/>
            <person name="Ventosa A."/>
        </authorList>
    </citation>
    <scope>NUCLEOTIDE SEQUENCE [LARGE SCALE GENOMIC DNA]</scope>
    <source>
        <strain evidence="1 2">F16-60</strain>
    </source>
</reference>
<evidence type="ECO:0000313" key="1">
    <source>
        <dbReference type="EMBL" id="TSD09608.1"/>
    </source>
</evidence>
<dbReference type="InterPro" id="IPR018644">
    <property type="entry name" value="DUF2071"/>
</dbReference>
<dbReference type="PANTHER" id="PTHR39186:SF1">
    <property type="entry name" value="DUF2071 DOMAIN-CONTAINING PROTEIN"/>
    <property type="match status" value="1"/>
</dbReference>
<dbReference type="PANTHER" id="PTHR39186">
    <property type="entry name" value="DUF2071 FAMILY PROTEIN"/>
    <property type="match status" value="1"/>
</dbReference>
<comment type="caution">
    <text evidence="1">The sequence shown here is derived from an EMBL/GenBank/DDBJ whole genome shotgun (WGS) entry which is preliminary data.</text>
</comment>
<dbReference type="Pfam" id="PF09844">
    <property type="entry name" value="DUF2071"/>
    <property type="match status" value="1"/>
</dbReference>
<evidence type="ECO:0000313" key="2">
    <source>
        <dbReference type="Proteomes" id="UP000319894"/>
    </source>
</evidence>
<gene>
    <name evidence="1" type="ORF">DP107_14620</name>
</gene>
<dbReference type="SUPFAM" id="SSF160104">
    <property type="entry name" value="Acetoacetate decarboxylase-like"/>
    <property type="match status" value="1"/>
</dbReference>
<name>A0A554MWW0_9EURY</name>
<dbReference type="Proteomes" id="UP000319894">
    <property type="component" value="Unassembled WGS sequence"/>
</dbReference>
<dbReference type="InterPro" id="IPR023375">
    <property type="entry name" value="ADC_dom_sf"/>
</dbReference>
<organism evidence="1 2">
    <name type="scientific">Haloglomus irregulare</name>
    <dbReference type="NCBI Taxonomy" id="2234134"/>
    <lineage>
        <taxon>Archaea</taxon>
        <taxon>Methanobacteriati</taxon>
        <taxon>Methanobacteriota</taxon>
        <taxon>Stenosarchaea group</taxon>
        <taxon>Halobacteria</taxon>
        <taxon>Halobacteriales</taxon>
        <taxon>Natronomonadaceae</taxon>
        <taxon>Haloglomus</taxon>
    </lineage>
</organism>
<dbReference type="EMBL" id="QMDX01000011">
    <property type="protein sequence ID" value="TSD09608.1"/>
    <property type="molecule type" value="Genomic_DNA"/>
</dbReference>
<dbReference type="InParanoid" id="A0A554MWW0"/>
<dbReference type="RefSeq" id="WP_144262894.1">
    <property type="nucleotide sequence ID" value="NZ_QMDX01000011.1"/>
</dbReference>
<accession>A0A554MWW0</accession>
<dbReference type="AlphaFoldDB" id="A0A554MWW0"/>
<protein>
    <submittedName>
        <fullName evidence="1">DUF2071 domain-containing protein</fullName>
    </submittedName>
</protein>
<keyword evidence="2" id="KW-1185">Reference proteome</keyword>
<proteinExistence type="predicted"/>
<sequence>MCAGIADIDLLSMTWEDLLFAHWRVDPAVVEEHLPGGLTVATYEGDAYLGVVPFVMSSIGPRLAPLDISFGELNLRTYVRETADGSGAGPRGVYFFNLDADDRLGVAVARSVFQLPYYRAAMTVDAAGERVAFRSQRPDGSASFAAAYGPEGDAFVPEAGSLEAFLVENYRFYTADDRGGIWYGDIDHEPWELAPATADFVTNELFAANGFDHPAGEPLLHYSPRIAVTAGAPRRV</sequence>